<evidence type="ECO:0000313" key="2">
    <source>
        <dbReference type="EMBL" id="TWV30405.1"/>
    </source>
</evidence>
<reference evidence="2" key="1">
    <citation type="journal article" date="2019" name="Microbiol. Resour. Announc.">
        <title>Draft Genomic Sequences of Streptomyces misionensis and Streptomyces albidoflavus, bacteria applied for phytopathogen biocontrol.</title>
        <authorList>
            <person name="Pylro V."/>
            <person name="Dias A."/>
            <person name="Andreote F."/>
            <person name="Varani A."/>
            <person name="Andreote C."/>
            <person name="Bernardo E."/>
            <person name="Martins T."/>
        </authorList>
    </citation>
    <scope>NUCLEOTIDE SEQUENCE [LARGE SCALE GENOMIC DNA]</scope>
    <source>
        <strain evidence="2">66</strain>
    </source>
</reference>
<evidence type="ECO:0000313" key="3">
    <source>
        <dbReference type="Proteomes" id="UP000320481"/>
    </source>
</evidence>
<dbReference type="EMBL" id="VOGW01000199">
    <property type="protein sequence ID" value="TWV30405.1"/>
    <property type="molecule type" value="Genomic_DNA"/>
</dbReference>
<comment type="caution">
    <text evidence="2">The sequence shown here is derived from an EMBL/GenBank/DDBJ whole genome shotgun (WGS) entry which is preliminary data.</text>
</comment>
<gene>
    <name evidence="2" type="ORF">FRZ03_37105</name>
</gene>
<organism evidence="2 3">
    <name type="scientific">Streptomyces misionensis</name>
    <dbReference type="NCBI Taxonomy" id="67331"/>
    <lineage>
        <taxon>Bacteria</taxon>
        <taxon>Bacillati</taxon>
        <taxon>Actinomycetota</taxon>
        <taxon>Actinomycetes</taxon>
        <taxon>Kitasatosporales</taxon>
        <taxon>Streptomycetaceae</taxon>
        <taxon>Streptomyces</taxon>
    </lineage>
</organism>
<keyword evidence="3" id="KW-1185">Reference proteome</keyword>
<dbReference type="InterPro" id="IPR021903">
    <property type="entry name" value="DUF3515"/>
</dbReference>
<feature type="signal peptide" evidence="1">
    <location>
        <begin position="1"/>
        <end position="25"/>
    </location>
</feature>
<dbReference type="Proteomes" id="UP000320481">
    <property type="component" value="Unassembled WGS sequence"/>
</dbReference>
<dbReference type="RefSeq" id="WP_146469461.1">
    <property type="nucleotide sequence ID" value="NZ_VOGW01000199.1"/>
</dbReference>
<dbReference type="AlphaFoldDB" id="A0A5C6IPK5"/>
<proteinExistence type="predicted"/>
<feature type="chain" id="PRO_5039718145" evidence="1">
    <location>
        <begin position="26"/>
        <end position="176"/>
    </location>
</feature>
<dbReference type="Pfam" id="PF12028">
    <property type="entry name" value="DUF3515"/>
    <property type="match status" value="1"/>
</dbReference>
<dbReference type="PROSITE" id="PS51257">
    <property type="entry name" value="PROKAR_LIPOPROTEIN"/>
    <property type="match status" value="1"/>
</dbReference>
<accession>A0A5C6IPK5</accession>
<sequence length="176" mass="18563">MNFFRHRPLALSAAPLVPALLLAVAGCSGDGGATVAAPRPDAKTAPLCRSLHEVLPTEVDGQHRADPEPRSVYTAGWGNPAIILRCGIVRPPKMVDPKVAQGQDPDAIAGGVNGVDWLMEKESDGTWRFTTSGRRAYVQLTLPKSLSGPDHSTQVLEDVGPAVKKAIPEGIASMRG</sequence>
<protein>
    <submittedName>
        <fullName evidence="2">DUF3515 domain-containing protein</fullName>
    </submittedName>
</protein>
<evidence type="ECO:0000256" key="1">
    <source>
        <dbReference type="SAM" id="SignalP"/>
    </source>
</evidence>
<keyword evidence="1" id="KW-0732">Signal</keyword>
<name>A0A5C6IPK5_9ACTN</name>